<proteinExistence type="predicted"/>
<feature type="repeat" description="ANK" evidence="3">
    <location>
        <begin position="113"/>
        <end position="145"/>
    </location>
</feature>
<dbReference type="InterPro" id="IPR036770">
    <property type="entry name" value="Ankyrin_rpt-contain_sf"/>
</dbReference>
<feature type="repeat" description="ANK" evidence="3">
    <location>
        <begin position="601"/>
        <end position="633"/>
    </location>
</feature>
<evidence type="ECO:0000256" key="3">
    <source>
        <dbReference type="PROSITE-ProRule" id="PRU00023"/>
    </source>
</evidence>
<feature type="repeat" description="ANK" evidence="3">
    <location>
        <begin position="178"/>
        <end position="210"/>
    </location>
</feature>
<feature type="repeat" description="ANK" evidence="3">
    <location>
        <begin position="568"/>
        <end position="600"/>
    </location>
</feature>
<comment type="caution">
    <text evidence="4">The sequence shown here is derived from an EMBL/GenBank/DDBJ whole genome shotgun (WGS) entry which is preliminary data.</text>
</comment>
<dbReference type="PRINTS" id="PR01415">
    <property type="entry name" value="ANKYRIN"/>
</dbReference>
<feature type="repeat" description="ANK" evidence="3">
    <location>
        <begin position="45"/>
        <end position="77"/>
    </location>
</feature>
<feature type="repeat" description="ANK" evidence="3">
    <location>
        <begin position="733"/>
        <end position="765"/>
    </location>
</feature>
<feature type="repeat" description="ANK" evidence="3">
    <location>
        <begin position="308"/>
        <end position="340"/>
    </location>
</feature>
<evidence type="ECO:0000256" key="2">
    <source>
        <dbReference type="ARBA" id="ARBA00023043"/>
    </source>
</evidence>
<dbReference type="PROSITE" id="PS50297">
    <property type="entry name" value="ANK_REP_REGION"/>
    <property type="match status" value="13"/>
</dbReference>
<evidence type="ECO:0000313" key="4">
    <source>
        <dbReference type="EMBL" id="OQR81985.1"/>
    </source>
</evidence>
<feature type="repeat" description="ANK" evidence="3">
    <location>
        <begin position="503"/>
        <end position="535"/>
    </location>
</feature>
<dbReference type="Gene3D" id="1.25.40.20">
    <property type="entry name" value="Ankyrin repeat-containing domain"/>
    <property type="match status" value="8"/>
</dbReference>
<feature type="repeat" description="ANK" evidence="3">
    <location>
        <begin position="700"/>
        <end position="732"/>
    </location>
</feature>
<evidence type="ECO:0000313" key="5">
    <source>
        <dbReference type="Proteomes" id="UP000243217"/>
    </source>
</evidence>
<feature type="repeat" description="ANK" evidence="3">
    <location>
        <begin position="470"/>
        <end position="502"/>
    </location>
</feature>
<dbReference type="EMBL" id="JNBS01004857">
    <property type="protein sequence ID" value="OQR81985.1"/>
    <property type="molecule type" value="Genomic_DNA"/>
</dbReference>
<feature type="repeat" description="ANK" evidence="3">
    <location>
        <begin position="636"/>
        <end position="668"/>
    </location>
</feature>
<dbReference type="PANTHER" id="PTHR24198">
    <property type="entry name" value="ANKYRIN REPEAT AND PROTEIN KINASE DOMAIN-CONTAINING PROTEIN"/>
    <property type="match status" value="1"/>
</dbReference>
<accession>A0A1V9Y8D0</accession>
<dbReference type="Pfam" id="PF12796">
    <property type="entry name" value="Ank_2"/>
    <property type="match status" value="8"/>
</dbReference>
<dbReference type="SUPFAM" id="SSF48403">
    <property type="entry name" value="Ankyrin repeat"/>
    <property type="match status" value="3"/>
</dbReference>
<dbReference type="PANTHER" id="PTHR24198:SF194">
    <property type="entry name" value="INVERSIN-A"/>
    <property type="match status" value="1"/>
</dbReference>
<feature type="repeat" description="ANK" evidence="3">
    <location>
        <begin position="146"/>
        <end position="178"/>
    </location>
</feature>
<organism evidence="4 5">
    <name type="scientific">Thraustotheca clavata</name>
    <dbReference type="NCBI Taxonomy" id="74557"/>
    <lineage>
        <taxon>Eukaryota</taxon>
        <taxon>Sar</taxon>
        <taxon>Stramenopiles</taxon>
        <taxon>Oomycota</taxon>
        <taxon>Saprolegniomycetes</taxon>
        <taxon>Saprolegniales</taxon>
        <taxon>Achlyaceae</taxon>
        <taxon>Thraustotheca</taxon>
    </lineage>
</organism>
<keyword evidence="5" id="KW-1185">Reference proteome</keyword>
<dbReference type="Proteomes" id="UP000243217">
    <property type="component" value="Unassembled WGS sequence"/>
</dbReference>
<gene>
    <name evidence="4" type="ORF">THRCLA_11235</name>
</gene>
<feature type="repeat" description="ANK" evidence="3">
    <location>
        <begin position="919"/>
        <end position="952"/>
    </location>
</feature>
<dbReference type="STRING" id="74557.A0A1V9Y8D0"/>
<dbReference type="SMART" id="SM00248">
    <property type="entry name" value="ANK"/>
    <property type="match status" value="29"/>
</dbReference>
<dbReference type="AlphaFoldDB" id="A0A1V9Y8D0"/>
<name>A0A1V9Y8D0_9STRA</name>
<keyword evidence="2 3" id="KW-0040">ANK repeat</keyword>
<dbReference type="Pfam" id="PF00023">
    <property type="entry name" value="Ank"/>
    <property type="match status" value="3"/>
</dbReference>
<dbReference type="PROSITE" id="PS50088">
    <property type="entry name" value="ANK_REPEAT"/>
    <property type="match status" value="17"/>
</dbReference>
<evidence type="ECO:0000256" key="1">
    <source>
        <dbReference type="ARBA" id="ARBA00022737"/>
    </source>
</evidence>
<dbReference type="OrthoDB" id="20872at2759"/>
<feature type="repeat" description="ANK" evidence="3">
    <location>
        <begin position="799"/>
        <end position="831"/>
    </location>
</feature>
<feature type="repeat" description="ANK" evidence="3">
    <location>
        <begin position="80"/>
        <end position="112"/>
    </location>
</feature>
<reference evidence="4 5" key="1">
    <citation type="journal article" date="2014" name="Genome Biol. Evol.">
        <title>The secreted proteins of Achlya hypogyna and Thraustotheca clavata identify the ancestral oomycete secretome and reveal gene acquisitions by horizontal gene transfer.</title>
        <authorList>
            <person name="Misner I."/>
            <person name="Blouin N."/>
            <person name="Leonard G."/>
            <person name="Richards T.A."/>
            <person name="Lane C.E."/>
        </authorList>
    </citation>
    <scope>NUCLEOTIDE SEQUENCE [LARGE SCALE GENOMIC DNA]</scope>
    <source>
        <strain evidence="4 5">ATCC 34112</strain>
    </source>
</reference>
<dbReference type="InterPro" id="IPR002110">
    <property type="entry name" value="Ankyrin_rpt"/>
</dbReference>
<feature type="repeat" description="ANK" evidence="3">
    <location>
        <begin position="766"/>
        <end position="798"/>
    </location>
</feature>
<protein>
    <submittedName>
        <fullName evidence="4">Uncharacterized protein</fullName>
    </submittedName>
</protein>
<keyword evidence="1" id="KW-0677">Repeat</keyword>
<sequence>MARAANDGHEKLSRLLWASQYGDWYVLKMIAEDEKNSPINEFSESGQSALFVAANAGQLESVCILLQHGASVDLTSPKVQFQTPLIAAAKNGFYAIVRVLLEHGADVHAAMTNGTTALIAAGKSHHNKIVTTLLNSGADVNAATKTHFNALHFAVLSANLPLAQLLLDYNANVNANPDAMTPLLIAVQHQNIEMAKLLLYYGANPNLIVKEHGLSPIQYAWCKGYVGIAMLLRHMAPLHFSIRTTRMGLVERLMYRHINTQADEDVFLSFADRNDTTAILFTAVHCNNIKFVQRLLSRGVDPNVPSKAGFTALLLAVARNLHDIAKELLEANADTELSNDAGVVPLWAAYNNNDPQMFQLLLDYMADPNSTFMGGTLFILAIKQRRIYILELLLRTKEVDINQTDNNGRTGFEYACLHQDLECVKLLVKFGISKTTSDGKTLLMFAAKHGSLPIVQYLLPISDINALSENGYSAVAVAAYYGHLDVVKFLALHGANLNQVTDNAVFPLRIAAQEGHTEVVRYLVPLLNDVDRRNCYGDTALYMATQNQHIEVVKCLSSKANVNLSMEDGSTSLSRACLDGNVDIVDILIQNGADVNMPSFDGNRPLVIAAEKGHYTVVKRLLAEVDKINVNVQNQEGKTALYQASCFGHFEICKALLRAKADVTISTSKGVVPIVIAIVVQNIDIIQLLLPHIQINAPLLGSTLLHMAIQRRSRAIVDILINHGADVNALAEDGRSPLVLAAHMGCLDIVQALLLKVSDVDAPFQGGYTALSVAVEQGHLPVVQTLISRKANVLQTTQIGLTLLHLSCFSGWCDIATYLLSLGADVNKVDKVGGRSITYAVSNGHAQVVQILMPLVDINAMELSTKEVLAVPHASKKLQKDIKNGFHLLHLASSQNHPDTLAILLQSPKINVNVTDKNYAMSALHIACACGHLDVLKQLLCHYNVDINLKDKDGNTPLHFACQYGRMNVILYLLQWPGVNRTVENKNGLTCFHTACIEGHIDIASLLCQEHELAVYIIMSYFATSSR</sequence>
<feature type="repeat" description="ANK" evidence="3">
    <location>
        <begin position="953"/>
        <end position="986"/>
    </location>
</feature>